<dbReference type="AlphaFoldDB" id="A0A9X1HX50"/>
<proteinExistence type="predicted"/>
<sequence length="109" mass="12620">MTEFEIKEGKTLAIVSYITFVGTIYSIFRNFEKKNEFVAFHCRQMLGLILMLIFSNVTEKYVNSWLGSFLWLITFAFWVLGLISAAKGEAKTIPFLGKLFQDWFTNIGK</sequence>
<name>A0A9X1HX50_9FLAO</name>
<reference evidence="2" key="1">
    <citation type="submission" date="2021-10" db="EMBL/GenBank/DDBJ databases">
        <title>Tamlana sargassums sp. nov., and Tamlana laminarinivorans sp. nov., two new bacteria isolated from the brown alga.</title>
        <authorList>
            <person name="Li J."/>
        </authorList>
    </citation>
    <scope>NUCLEOTIDE SEQUENCE</scope>
    <source>
        <strain evidence="2">PT2-4</strain>
    </source>
</reference>
<feature type="transmembrane region" description="Helical" evidence="1">
    <location>
        <begin position="40"/>
        <end position="58"/>
    </location>
</feature>
<feature type="transmembrane region" description="Helical" evidence="1">
    <location>
        <begin position="64"/>
        <end position="86"/>
    </location>
</feature>
<dbReference type="EMBL" id="JAJAPW010000001">
    <property type="protein sequence ID" value="MCB4797530.1"/>
    <property type="molecule type" value="Genomic_DNA"/>
</dbReference>
<protein>
    <recommendedName>
        <fullName evidence="4">Import component protein</fullName>
    </recommendedName>
</protein>
<accession>A0A9X1HX50</accession>
<evidence type="ECO:0000256" key="1">
    <source>
        <dbReference type="SAM" id="Phobius"/>
    </source>
</evidence>
<evidence type="ECO:0008006" key="4">
    <source>
        <dbReference type="Google" id="ProtNLM"/>
    </source>
</evidence>
<evidence type="ECO:0000313" key="3">
    <source>
        <dbReference type="Proteomes" id="UP001139199"/>
    </source>
</evidence>
<gene>
    <name evidence="2" type="ORF">LG649_01660</name>
</gene>
<feature type="transmembrane region" description="Helical" evidence="1">
    <location>
        <begin position="12"/>
        <end position="28"/>
    </location>
</feature>
<keyword evidence="1" id="KW-0812">Transmembrane</keyword>
<keyword evidence="1" id="KW-1133">Transmembrane helix</keyword>
<evidence type="ECO:0000313" key="2">
    <source>
        <dbReference type="EMBL" id="MCB4797530.1"/>
    </source>
</evidence>
<organism evidence="2 3">
    <name type="scientific">Neotamlana laminarinivorans</name>
    <dbReference type="NCBI Taxonomy" id="2883124"/>
    <lineage>
        <taxon>Bacteria</taxon>
        <taxon>Pseudomonadati</taxon>
        <taxon>Bacteroidota</taxon>
        <taxon>Flavobacteriia</taxon>
        <taxon>Flavobacteriales</taxon>
        <taxon>Flavobacteriaceae</taxon>
        <taxon>Neotamlana</taxon>
    </lineage>
</organism>
<keyword evidence="1" id="KW-0472">Membrane</keyword>
<comment type="caution">
    <text evidence="2">The sequence shown here is derived from an EMBL/GenBank/DDBJ whole genome shotgun (WGS) entry which is preliminary data.</text>
</comment>
<dbReference type="RefSeq" id="WP_226540233.1">
    <property type="nucleotide sequence ID" value="NZ_JAJAPW010000001.1"/>
</dbReference>
<keyword evidence="3" id="KW-1185">Reference proteome</keyword>
<dbReference type="Proteomes" id="UP001139199">
    <property type="component" value="Unassembled WGS sequence"/>
</dbReference>